<dbReference type="GO" id="GO:0071949">
    <property type="term" value="F:FAD binding"/>
    <property type="evidence" value="ECO:0007669"/>
    <property type="project" value="InterPro"/>
</dbReference>
<reference evidence="10 11" key="2">
    <citation type="submission" date="2018-05" db="EMBL/GenBank/DDBJ databases">
        <authorList>
            <person name="Lanie J.A."/>
            <person name="Ng W.-L."/>
            <person name="Kazmierczak K.M."/>
            <person name="Andrzejewski T.M."/>
            <person name="Davidsen T.M."/>
            <person name="Wayne K.J."/>
            <person name="Tettelin H."/>
            <person name="Glass J.I."/>
            <person name="Rusch D."/>
            <person name="Podicherti R."/>
            <person name="Tsui H.-C.T."/>
            <person name="Winkler M.E."/>
        </authorList>
    </citation>
    <scope>NUCLEOTIDE SEQUENCE [LARGE SCALE GENOMIC DNA]</scope>
    <source>
        <strain evidence="10 11">C305</strain>
    </source>
</reference>
<keyword evidence="3" id="KW-0285">Flavoprotein</keyword>
<dbReference type="GO" id="GO:0003884">
    <property type="term" value="F:D-amino-acid oxidase activity"/>
    <property type="evidence" value="ECO:0007669"/>
    <property type="project" value="UniProtKB-EC"/>
</dbReference>
<evidence type="ECO:0000256" key="8">
    <source>
        <dbReference type="ARBA" id="ARBA00049547"/>
    </source>
</evidence>
<dbReference type="Pfam" id="PF01266">
    <property type="entry name" value="DAO"/>
    <property type="match status" value="1"/>
</dbReference>
<keyword evidence="4" id="KW-0274">FAD</keyword>
<comment type="catalytic activity">
    <reaction evidence="8">
        <text>a D-alpha-amino acid + O2 + H2O = a 2-oxocarboxylate + H2O2 + NH4(+)</text>
        <dbReference type="Rhea" id="RHEA:21816"/>
        <dbReference type="ChEBI" id="CHEBI:15377"/>
        <dbReference type="ChEBI" id="CHEBI:15379"/>
        <dbReference type="ChEBI" id="CHEBI:16240"/>
        <dbReference type="ChEBI" id="CHEBI:28938"/>
        <dbReference type="ChEBI" id="CHEBI:35179"/>
        <dbReference type="ChEBI" id="CHEBI:59871"/>
        <dbReference type="EC" id="1.4.3.3"/>
    </reaction>
    <physiologicalReaction direction="left-to-right" evidence="8">
        <dbReference type="Rhea" id="RHEA:21817"/>
    </physiologicalReaction>
</comment>
<organism evidence="10 11">
    <name type="scientific">Brumimicrobium oceani</name>
    <dbReference type="NCBI Taxonomy" id="2100725"/>
    <lineage>
        <taxon>Bacteria</taxon>
        <taxon>Pseudomonadati</taxon>
        <taxon>Bacteroidota</taxon>
        <taxon>Flavobacteriia</taxon>
        <taxon>Flavobacteriales</taxon>
        <taxon>Crocinitomicaceae</taxon>
        <taxon>Brumimicrobium</taxon>
    </lineage>
</organism>
<dbReference type="PANTHER" id="PTHR11530:SF11">
    <property type="entry name" value="D-ASPARTATE OXIDASE"/>
    <property type="match status" value="1"/>
</dbReference>
<keyword evidence="5" id="KW-0560">Oxidoreductase</keyword>
<dbReference type="Gene3D" id="3.50.50.60">
    <property type="entry name" value="FAD/NAD(P)-binding domain"/>
    <property type="match status" value="1"/>
</dbReference>
<evidence type="ECO:0000256" key="3">
    <source>
        <dbReference type="ARBA" id="ARBA00022630"/>
    </source>
</evidence>
<comment type="similarity">
    <text evidence="2">Belongs to the DAMOX/DASOX family.</text>
</comment>
<evidence type="ECO:0000256" key="5">
    <source>
        <dbReference type="ARBA" id="ARBA00023002"/>
    </source>
</evidence>
<evidence type="ECO:0000259" key="9">
    <source>
        <dbReference type="Pfam" id="PF01266"/>
    </source>
</evidence>
<protein>
    <recommendedName>
        <fullName evidence="7">D-amino-acid oxidase</fullName>
        <ecNumber evidence="6">1.4.3.3</ecNumber>
    </recommendedName>
</protein>
<dbReference type="EC" id="1.4.3.3" evidence="6"/>
<evidence type="ECO:0000256" key="2">
    <source>
        <dbReference type="ARBA" id="ARBA00006730"/>
    </source>
</evidence>
<evidence type="ECO:0000256" key="1">
    <source>
        <dbReference type="ARBA" id="ARBA00001974"/>
    </source>
</evidence>
<dbReference type="Gene3D" id="3.30.9.10">
    <property type="entry name" value="D-Amino Acid Oxidase, subunit A, domain 2"/>
    <property type="match status" value="1"/>
</dbReference>
<evidence type="ECO:0000256" key="6">
    <source>
        <dbReference type="ARBA" id="ARBA00039101"/>
    </source>
</evidence>
<reference evidence="10 11" key="1">
    <citation type="submission" date="2018-05" db="EMBL/GenBank/DDBJ databases">
        <title>Brumimicrobium oceani sp. nov., isolated from coastal sediment.</title>
        <authorList>
            <person name="Kou Y."/>
        </authorList>
    </citation>
    <scope>NUCLEOTIDE SEQUENCE [LARGE SCALE GENOMIC DNA]</scope>
    <source>
        <strain evidence="10 11">C305</strain>
    </source>
</reference>
<keyword evidence="11" id="KW-1185">Reference proteome</keyword>
<dbReference type="SUPFAM" id="SSF51971">
    <property type="entry name" value="Nucleotide-binding domain"/>
    <property type="match status" value="1"/>
</dbReference>
<dbReference type="InterPro" id="IPR036188">
    <property type="entry name" value="FAD/NAD-bd_sf"/>
</dbReference>
<dbReference type="EMBL" id="QFRJ01000005">
    <property type="protein sequence ID" value="PWH85716.1"/>
    <property type="molecule type" value="Genomic_DNA"/>
</dbReference>
<dbReference type="InterPro" id="IPR023209">
    <property type="entry name" value="DAO"/>
</dbReference>
<proteinExistence type="inferred from homology"/>
<dbReference type="Proteomes" id="UP000245370">
    <property type="component" value="Unassembled WGS sequence"/>
</dbReference>
<dbReference type="PANTHER" id="PTHR11530">
    <property type="entry name" value="D-AMINO ACID OXIDASE"/>
    <property type="match status" value="1"/>
</dbReference>
<dbReference type="InterPro" id="IPR006076">
    <property type="entry name" value="FAD-dep_OxRdtase"/>
</dbReference>
<evidence type="ECO:0000256" key="7">
    <source>
        <dbReference type="ARBA" id="ARBA00039751"/>
    </source>
</evidence>
<sequence length="355" mass="41107">MKHELVKIIIVGGGLSGITLAHQLEEKKIDFRIIDEGINHSTKVAAGMINPMTFRRMIKTWKGDELIPTLKEFYPAIEKKIKHKFFFQRKLRRAFNSEHERDLWMERLEENEYDDYLNPPEDKKNTPSHLKAPFGNGFLSTPGYVDAKKFMQYNHDYFIEKGLLEYGKFDFSELDPSSKTYKNEEFSHLIFCEGYKGEDNPYFGYLPFSNAKGEVLTVNSDVFDKNEILNKKCFILPTENGDFKLGATYAWYTQDTSPTEEAKKELLENYNLLSSAPIEVIDHEAGIRPAVADRRPLIGEHPTHKGLYIFNGLGSKGYMIAPYCAIEFVDFLMGKGEIDQEADIQRFYKKHFNKQ</sequence>
<accession>A0A2U2XD43</accession>
<comment type="cofactor">
    <cofactor evidence="1">
        <name>FAD</name>
        <dbReference type="ChEBI" id="CHEBI:57692"/>
    </cofactor>
</comment>
<evidence type="ECO:0000313" key="10">
    <source>
        <dbReference type="EMBL" id="PWH85716.1"/>
    </source>
</evidence>
<dbReference type="AlphaFoldDB" id="A0A2U2XD43"/>
<dbReference type="GO" id="GO:0046416">
    <property type="term" value="P:D-amino acid metabolic process"/>
    <property type="evidence" value="ECO:0007669"/>
    <property type="project" value="InterPro"/>
</dbReference>
<name>A0A2U2XD43_9FLAO</name>
<evidence type="ECO:0000313" key="11">
    <source>
        <dbReference type="Proteomes" id="UP000245370"/>
    </source>
</evidence>
<dbReference type="SUPFAM" id="SSF54373">
    <property type="entry name" value="FAD-linked reductases, C-terminal domain"/>
    <property type="match status" value="1"/>
</dbReference>
<feature type="domain" description="FAD dependent oxidoreductase" evidence="9">
    <location>
        <begin position="7"/>
        <end position="327"/>
    </location>
</feature>
<evidence type="ECO:0000256" key="4">
    <source>
        <dbReference type="ARBA" id="ARBA00022827"/>
    </source>
</evidence>
<gene>
    <name evidence="10" type="ORF">DIT68_08775</name>
</gene>
<comment type="caution">
    <text evidence="10">The sequence shown here is derived from an EMBL/GenBank/DDBJ whole genome shotgun (WGS) entry which is preliminary data.</text>
</comment>